<dbReference type="EMBL" id="MN739423">
    <property type="protein sequence ID" value="QHT04051.1"/>
    <property type="molecule type" value="Genomic_DNA"/>
</dbReference>
<evidence type="ECO:0000313" key="1">
    <source>
        <dbReference type="EMBL" id="QHT04051.1"/>
    </source>
</evidence>
<accession>A0A6C0CHV0</accession>
<name>A0A6C0CHV0_9ZZZZ</name>
<reference evidence="1" key="1">
    <citation type="journal article" date="2020" name="Nature">
        <title>Giant virus diversity and host interactions through global metagenomics.</title>
        <authorList>
            <person name="Schulz F."/>
            <person name="Roux S."/>
            <person name="Paez-Espino D."/>
            <person name="Jungbluth S."/>
            <person name="Walsh D.A."/>
            <person name="Denef V.J."/>
            <person name="McMahon K.D."/>
            <person name="Konstantinidis K.T."/>
            <person name="Eloe-Fadrosh E.A."/>
            <person name="Kyrpides N.C."/>
            <person name="Woyke T."/>
        </authorList>
    </citation>
    <scope>NUCLEOTIDE SEQUENCE</scope>
    <source>
        <strain evidence="1">GVMAG-M-3300021185-45</strain>
    </source>
</reference>
<protein>
    <submittedName>
        <fullName evidence="1">Uncharacterized protein</fullName>
    </submittedName>
</protein>
<sequence>MFINSILALLSSSPSLHLSSVGKHIELSPVENKNMNDYSYKKGYNEAYFNHPDDSREKLEKIYINYEKYKLLKTLESNNLSVYDKIELIKKNYFITEEKTPNLLAGGLLNEWKFDYF</sequence>
<dbReference type="AlphaFoldDB" id="A0A6C0CHV0"/>
<proteinExistence type="predicted"/>
<organism evidence="1">
    <name type="scientific">viral metagenome</name>
    <dbReference type="NCBI Taxonomy" id="1070528"/>
    <lineage>
        <taxon>unclassified sequences</taxon>
        <taxon>metagenomes</taxon>
        <taxon>organismal metagenomes</taxon>
    </lineage>
</organism>